<evidence type="ECO:0000313" key="3">
    <source>
        <dbReference type="EMBL" id="QNU66805.1"/>
    </source>
</evidence>
<dbReference type="KEGG" id="rher:EHE19_018540"/>
<keyword evidence="4" id="KW-1185">Reference proteome</keyword>
<dbReference type="CDD" id="cd03794">
    <property type="entry name" value="GT4_WbuB-like"/>
    <property type="match status" value="1"/>
</dbReference>
<dbReference type="AlphaFoldDB" id="A0A4U7JEA7"/>
<evidence type="ECO:0000259" key="2">
    <source>
        <dbReference type="Pfam" id="PF13439"/>
    </source>
</evidence>
<name>A0A4U7JEA7_9FIRM</name>
<feature type="domain" description="Glycosyl transferase family 1" evidence="1">
    <location>
        <begin position="217"/>
        <end position="382"/>
    </location>
</feature>
<dbReference type="InterPro" id="IPR028098">
    <property type="entry name" value="Glyco_trans_4-like_N"/>
</dbReference>
<organism evidence="3 4">
    <name type="scientific">Ruminiclostridium herbifermentans</name>
    <dbReference type="NCBI Taxonomy" id="2488810"/>
    <lineage>
        <taxon>Bacteria</taxon>
        <taxon>Bacillati</taxon>
        <taxon>Bacillota</taxon>
        <taxon>Clostridia</taxon>
        <taxon>Eubacteriales</taxon>
        <taxon>Oscillospiraceae</taxon>
        <taxon>Ruminiclostridium</taxon>
    </lineage>
</organism>
<dbReference type="Pfam" id="PF00534">
    <property type="entry name" value="Glycos_transf_1"/>
    <property type="match status" value="1"/>
</dbReference>
<dbReference type="OrthoDB" id="9794575at2"/>
<gene>
    <name evidence="3" type="ORF">EHE19_018540</name>
</gene>
<dbReference type="EMBL" id="CP061336">
    <property type="protein sequence ID" value="QNU66805.1"/>
    <property type="molecule type" value="Genomic_DNA"/>
</dbReference>
<dbReference type="PANTHER" id="PTHR45947:SF3">
    <property type="entry name" value="SULFOQUINOVOSYL TRANSFERASE SQD2"/>
    <property type="match status" value="1"/>
</dbReference>
<proteinExistence type="predicted"/>
<dbReference type="SUPFAM" id="SSF53756">
    <property type="entry name" value="UDP-Glycosyltransferase/glycogen phosphorylase"/>
    <property type="match status" value="1"/>
</dbReference>
<dbReference type="Pfam" id="PF13439">
    <property type="entry name" value="Glyco_transf_4"/>
    <property type="match status" value="1"/>
</dbReference>
<dbReference type="InterPro" id="IPR001296">
    <property type="entry name" value="Glyco_trans_1"/>
</dbReference>
<dbReference type="GO" id="GO:0016758">
    <property type="term" value="F:hexosyltransferase activity"/>
    <property type="evidence" value="ECO:0007669"/>
    <property type="project" value="TreeGrafter"/>
</dbReference>
<accession>A0A4U7JEA7</accession>
<sequence length="405" mass="46779">MKIVVICHYFPPEIGAPSARIYEMARHWVELDNEVHVVTCFPNHPTGIIPEEYRGKKYMYELLNGIHVHRNYVYATPNKGFVKKTLGHISFMFSSVIFSMKKIKKPDVIITSSPTFFSIFSGYWYSLRKKAPFILEIRDLWPAAMIELGVMKKGLVTDILEKLELFFYRKSKKLIMVTKAFKENVISRGIDGNKVHVITNGVNQNMFYPRKKNEFIIKNYDLKNKFIVSYMGAHGISQNLTTILKVARSLKEYEDIQFLFIGEGAEKDQLRETAKEYNLNNVIFIDSQPKEMMPEFYCTSDICLIPLRKIELFKTFIPSKMFEIMACGIPIIASLEGEAADILKESNAAIVVEPDNCEEIKQAILKLKNDNELFNKLKENGPAFVEKNYSRKSLAEKYLEIIRNA</sequence>
<protein>
    <submittedName>
        <fullName evidence="3">Glycosyltransferase family 4 protein</fullName>
    </submittedName>
</protein>
<dbReference type="Gene3D" id="3.40.50.2000">
    <property type="entry name" value="Glycogen Phosphorylase B"/>
    <property type="match status" value="2"/>
</dbReference>
<dbReference type="PANTHER" id="PTHR45947">
    <property type="entry name" value="SULFOQUINOVOSYL TRANSFERASE SQD2"/>
    <property type="match status" value="1"/>
</dbReference>
<dbReference type="InterPro" id="IPR050194">
    <property type="entry name" value="Glycosyltransferase_grp1"/>
</dbReference>
<feature type="domain" description="Glycosyltransferase subfamily 4-like N-terminal" evidence="2">
    <location>
        <begin position="20"/>
        <end position="203"/>
    </location>
</feature>
<dbReference type="Proteomes" id="UP000306409">
    <property type="component" value="Chromosome"/>
</dbReference>
<evidence type="ECO:0000313" key="4">
    <source>
        <dbReference type="Proteomes" id="UP000306409"/>
    </source>
</evidence>
<evidence type="ECO:0000259" key="1">
    <source>
        <dbReference type="Pfam" id="PF00534"/>
    </source>
</evidence>
<keyword evidence="3" id="KW-0808">Transferase</keyword>
<dbReference type="RefSeq" id="WP_137698629.1">
    <property type="nucleotide sequence ID" value="NZ_CP061336.1"/>
</dbReference>
<reference evidence="3 4" key="1">
    <citation type="submission" date="2020-09" db="EMBL/GenBank/DDBJ databases">
        <title>Characterization and genome sequencing of Ruminiclostridium sp. nov. MA18.</title>
        <authorList>
            <person name="Rettenmaier R."/>
            <person name="Kowollik M.-L."/>
            <person name="Liebl W."/>
            <person name="Zverlov V."/>
        </authorList>
    </citation>
    <scope>NUCLEOTIDE SEQUENCE [LARGE SCALE GENOMIC DNA]</scope>
    <source>
        <strain evidence="3 4">MA18</strain>
    </source>
</reference>